<keyword evidence="3" id="KW-1185">Reference proteome</keyword>
<dbReference type="PROSITE" id="PS51186">
    <property type="entry name" value="GNAT"/>
    <property type="match status" value="1"/>
</dbReference>
<feature type="domain" description="N-acetyltransferase" evidence="1">
    <location>
        <begin position="6"/>
        <end position="163"/>
    </location>
</feature>
<dbReference type="InterPro" id="IPR016181">
    <property type="entry name" value="Acyl_CoA_acyltransferase"/>
</dbReference>
<organism evidence="2 3">
    <name type="scientific">Amycolatopsis ultiminotia</name>
    <dbReference type="NCBI Taxonomy" id="543629"/>
    <lineage>
        <taxon>Bacteria</taxon>
        <taxon>Bacillati</taxon>
        <taxon>Actinomycetota</taxon>
        <taxon>Actinomycetes</taxon>
        <taxon>Pseudonocardiales</taxon>
        <taxon>Pseudonocardiaceae</taxon>
        <taxon>Amycolatopsis</taxon>
    </lineage>
</organism>
<dbReference type="InterPro" id="IPR051531">
    <property type="entry name" value="N-acetyltransferase"/>
</dbReference>
<dbReference type="EMBL" id="BAAAZN010000033">
    <property type="protein sequence ID" value="GAA3586532.1"/>
    <property type="molecule type" value="Genomic_DNA"/>
</dbReference>
<dbReference type="Pfam" id="PF13302">
    <property type="entry name" value="Acetyltransf_3"/>
    <property type="match status" value="1"/>
</dbReference>
<dbReference type="RefSeq" id="WP_344869194.1">
    <property type="nucleotide sequence ID" value="NZ_BAAAZN010000033.1"/>
</dbReference>
<dbReference type="InterPro" id="IPR000182">
    <property type="entry name" value="GNAT_dom"/>
</dbReference>
<name>A0ABP6YMY6_9PSEU</name>
<dbReference type="Proteomes" id="UP001500689">
    <property type="component" value="Unassembled WGS sequence"/>
</dbReference>
<reference evidence="3" key="1">
    <citation type="journal article" date="2019" name="Int. J. Syst. Evol. Microbiol.">
        <title>The Global Catalogue of Microorganisms (GCM) 10K type strain sequencing project: providing services to taxonomists for standard genome sequencing and annotation.</title>
        <authorList>
            <consortium name="The Broad Institute Genomics Platform"/>
            <consortium name="The Broad Institute Genome Sequencing Center for Infectious Disease"/>
            <person name="Wu L."/>
            <person name="Ma J."/>
        </authorList>
    </citation>
    <scope>NUCLEOTIDE SEQUENCE [LARGE SCALE GENOMIC DNA]</scope>
    <source>
        <strain evidence="3">JCM 16898</strain>
    </source>
</reference>
<dbReference type="Gene3D" id="3.40.630.30">
    <property type="match status" value="1"/>
</dbReference>
<protein>
    <recommendedName>
        <fullName evidence="1">N-acetyltransferase domain-containing protein</fullName>
    </recommendedName>
</protein>
<proteinExistence type="predicted"/>
<evidence type="ECO:0000313" key="2">
    <source>
        <dbReference type="EMBL" id="GAA3586532.1"/>
    </source>
</evidence>
<evidence type="ECO:0000259" key="1">
    <source>
        <dbReference type="PROSITE" id="PS51186"/>
    </source>
</evidence>
<sequence length="165" mass="18590">MHTARLRLTPIGPHLADELYRLHADPGIARWYGTWTRADAQARAAAIGRGWAAEGAGKWLAHHRESGELIGRGGLSYQDVDGARRLELGWAVREVHWGRGYATEIGRAGLEYAFETLGAGEVLSYTEVHNLRSRAVMERLGFTYRREIRRGGEPFAFYRLSARAW</sequence>
<dbReference type="PANTHER" id="PTHR43792">
    <property type="entry name" value="GNAT FAMILY, PUTATIVE (AFU_ORTHOLOGUE AFUA_3G00765)-RELATED-RELATED"/>
    <property type="match status" value="1"/>
</dbReference>
<gene>
    <name evidence="2" type="ORF">GCM10022222_84050</name>
</gene>
<dbReference type="PANTHER" id="PTHR43792:SF1">
    <property type="entry name" value="N-ACETYLTRANSFERASE DOMAIN-CONTAINING PROTEIN"/>
    <property type="match status" value="1"/>
</dbReference>
<dbReference type="SUPFAM" id="SSF55729">
    <property type="entry name" value="Acyl-CoA N-acyltransferases (Nat)"/>
    <property type="match status" value="1"/>
</dbReference>
<evidence type="ECO:0000313" key="3">
    <source>
        <dbReference type="Proteomes" id="UP001500689"/>
    </source>
</evidence>
<accession>A0ABP6YMY6</accession>
<comment type="caution">
    <text evidence="2">The sequence shown here is derived from an EMBL/GenBank/DDBJ whole genome shotgun (WGS) entry which is preliminary data.</text>
</comment>